<evidence type="ECO:0000256" key="2">
    <source>
        <dbReference type="ARBA" id="ARBA00033753"/>
    </source>
</evidence>
<dbReference type="InterPro" id="IPR036414">
    <property type="entry name" value="YaeB_N_sf"/>
</dbReference>
<sequence length="142" mass="16411">MNVDLRQIGVVRSVNEKGEGIVEVFSEYVEGLEGIEDFSHIILIAWLHRVTEEQRKTLKVKPMRIQHLPEVGVFCTHSPHRPNPIALSIVRLVKRKGNLLHVQDLDLFVETPILDIKPVSLSFCPKDIKVPEWDKELQKYKK</sequence>
<dbReference type="InterPro" id="IPR023370">
    <property type="entry name" value="TrmO-like_N"/>
</dbReference>
<dbReference type="GeneID" id="92355632"/>
<reference evidence="4" key="1">
    <citation type="submission" date="2024-03" db="EMBL/GenBank/DDBJ databases">
        <title>Complete genome sequence of Sulfurisphaera javensis strain KD-1.</title>
        <authorList>
            <person name="Sakai H."/>
            <person name="Nur N."/>
            <person name="Suwanto A."/>
            <person name="Kurosawa N."/>
        </authorList>
    </citation>
    <scope>NUCLEOTIDE SEQUENCE</scope>
    <source>
        <strain evidence="4">KD-1</strain>
    </source>
</reference>
<dbReference type="NCBIfam" id="TIGR00104">
    <property type="entry name" value="tRNA_TsaA"/>
    <property type="match status" value="1"/>
</dbReference>
<dbReference type="PANTHER" id="PTHR12818">
    <property type="entry name" value="TRNA (ADENINE(37)-N6)-METHYLTRANSFERASE"/>
    <property type="match status" value="1"/>
</dbReference>
<gene>
    <name evidence="4" type="primary">tsaA_3</name>
    <name evidence="4" type="ORF">SJAV_26800</name>
</gene>
<dbReference type="InterPro" id="IPR040372">
    <property type="entry name" value="YaeB-like"/>
</dbReference>
<evidence type="ECO:0000256" key="1">
    <source>
        <dbReference type="ARBA" id="ARBA00022691"/>
    </source>
</evidence>
<dbReference type="AlphaFoldDB" id="A0AAT9GV91"/>
<proteinExistence type="inferred from homology"/>
<keyword evidence="1" id="KW-0949">S-adenosyl-L-methionine</keyword>
<comment type="similarity">
    <text evidence="2">Belongs to the tRNA methyltransferase O family.</text>
</comment>
<dbReference type="Pfam" id="PF01980">
    <property type="entry name" value="TrmO_N"/>
    <property type="match status" value="1"/>
</dbReference>
<accession>A0AAT9GV91</accession>
<dbReference type="SUPFAM" id="SSF118196">
    <property type="entry name" value="YaeB-like"/>
    <property type="match status" value="1"/>
</dbReference>
<dbReference type="CDD" id="cd09281">
    <property type="entry name" value="UPF0066"/>
    <property type="match status" value="1"/>
</dbReference>
<dbReference type="KEGG" id="sjv:SJAV_26800"/>
<feature type="domain" description="TsaA-like" evidence="3">
    <location>
        <begin position="5"/>
        <end position="128"/>
    </location>
</feature>
<dbReference type="EMBL" id="AP031322">
    <property type="protein sequence ID" value="BFH74736.1"/>
    <property type="molecule type" value="Genomic_DNA"/>
</dbReference>
<protein>
    <submittedName>
        <fullName evidence="4">tRNA (N6-threonylcarbamoyladenosine(37)-N6)-methyltransferase TrmO</fullName>
    </submittedName>
</protein>
<dbReference type="Gene3D" id="2.40.30.70">
    <property type="entry name" value="YaeB-like"/>
    <property type="match status" value="1"/>
</dbReference>
<organism evidence="4">
    <name type="scientific">Sulfurisphaera javensis</name>
    <dbReference type="NCBI Taxonomy" id="2049879"/>
    <lineage>
        <taxon>Archaea</taxon>
        <taxon>Thermoproteota</taxon>
        <taxon>Thermoprotei</taxon>
        <taxon>Sulfolobales</taxon>
        <taxon>Sulfolobaceae</taxon>
        <taxon>Sulfurisphaera</taxon>
    </lineage>
</organism>
<name>A0AAT9GV91_9CREN</name>
<dbReference type="PROSITE" id="PS51668">
    <property type="entry name" value="TSAA_2"/>
    <property type="match status" value="1"/>
</dbReference>
<dbReference type="PANTHER" id="PTHR12818:SF0">
    <property type="entry name" value="TRNA (ADENINE(37)-N6)-METHYLTRANSFERASE"/>
    <property type="match status" value="1"/>
</dbReference>
<evidence type="ECO:0000259" key="3">
    <source>
        <dbReference type="PROSITE" id="PS51668"/>
    </source>
</evidence>
<dbReference type="RefSeq" id="WP_369610214.1">
    <property type="nucleotide sequence ID" value="NZ_AP031322.1"/>
</dbReference>
<dbReference type="InterPro" id="IPR036413">
    <property type="entry name" value="YaeB-like_sf"/>
</dbReference>
<evidence type="ECO:0000313" key="4">
    <source>
        <dbReference type="EMBL" id="BFH74736.1"/>
    </source>
</evidence>